<dbReference type="Pfam" id="PF03450">
    <property type="entry name" value="CO_deh_flav_C"/>
    <property type="match status" value="1"/>
</dbReference>
<dbReference type="PROSITE" id="PS51085">
    <property type="entry name" value="2FE2S_FER_2"/>
    <property type="match status" value="1"/>
</dbReference>
<evidence type="ECO:0000256" key="5">
    <source>
        <dbReference type="ARBA" id="ARBA00023004"/>
    </source>
</evidence>
<dbReference type="InterPro" id="IPR016166">
    <property type="entry name" value="FAD-bd_PCMH"/>
</dbReference>
<dbReference type="Pfam" id="PF00941">
    <property type="entry name" value="FAD_binding_5"/>
    <property type="match status" value="1"/>
</dbReference>
<dbReference type="Gene3D" id="3.10.20.30">
    <property type="match status" value="1"/>
</dbReference>
<dbReference type="Pfam" id="PF01799">
    <property type="entry name" value="Fer2_2"/>
    <property type="match status" value="1"/>
</dbReference>
<dbReference type="SUPFAM" id="SSF54292">
    <property type="entry name" value="2Fe-2S ferredoxin-like"/>
    <property type="match status" value="1"/>
</dbReference>
<dbReference type="InterPro" id="IPR012675">
    <property type="entry name" value="Beta-grasp_dom_sf"/>
</dbReference>
<evidence type="ECO:0000256" key="4">
    <source>
        <dbReference type="ARBA" id="ARBA00023002"/>
    </source>
</evidence>
<evidence type="ECO:0000256" key="3">
    <source>
        <dbReference type="ARBA" id="ARBA00022827"/>
    </source>
</evidence>
<dbReference type="GO" id="GO:0051537">
    <property type="term" value="F:2 iron, 2 sulfur cluster binding"/>
    <property type="evidence" value="ECO:0007669"/>
    <property type="project" value="InterPro"/>
</dbReference>
<gene>
    <name evidence="8" type="ORF">METZ01_LOCUS144909</name>
</gene>
<evidence type="ECO:0000259" key="7">
    <source>
        <dbReference type="PROSITE" id="PS51387"/>
    </source>
</evidence>
<evidence type="ECO:0000256" key="2">
    <source>
        <dbReference type="ARBA" id="ARBA00022723"/>
    </source>
</evidence>
<keyword evidence="1" id="KW-0285">Flavoprotein</keyword>
<name>A0A381ZS03_9ZZZZ</name>
<dbReference type="PANTHER" id="PTHR45444">
    <property type="entry name" value="XANTHINE DEHYDROGENASE"/>
    <property type="match status" value="1"/>
</dbReference>
<dbReference type="InterPro" id="IPR036884">
    <property type="entry name" value="2Fe-2S-bd_dom_sf"/>
</dbReference>
<dbReference type="Pfam" id="PF00111">
    <property type="entry name" value="Fer2"/>
    <property type="match status" value="1"/>
</dbReference>
<dbReference type="InterPro" id="IPR016169">
    <property type="entry name" value="FAD-bd_PCMH_sub2"/>
</dbReference>
<dbReference type="InterPro" id="IPR001041">
    <property type="entry name" value="2Fe-2S_ferredoxin-type"/>
</dbReference>
<dbReference type="InterPro" id="IPR036318">
    <property type="entry name" value="FAD-bd_PCMH-like_sf"/>
</dbReference>
<evidence type="ECO:0008006" key="9">
    <source>
        <dbReference type="Google" id="ProtNLM"/>
    </source>
</evidence>
<keyword evidence="5" id="KW-0408">Iron</keyword>
<dbReference type="InterPro" id="IPR005107">
    <property type="entry name" value="CO_DH_flav_C"/>
</dbReference>
<evidence type="ECO:0000313" key="8">
    <source>
        <dbReference type="EMBL" id="SVA92055.1"/>
    </source>
</evidence>
<dbReference type="InterPro" id="IPR016208">
    <property type="entry name" value="Ald_Oxase/xanthine_DH-like"/>
</dbReference>
<dbReference type="CDD" id="cd00207">
    <property type="entry name" value="fer2"/>
    <property type="match status" value="1"/>
</dbReference>
<dbReference type="InterPro" id="IPR036683">
    <property type="entry name" value="CO_DH_flav_C_dom_sf"/>
</dbReference>
<dbReference type="PIRSF" id="PIRSF036557">
    <property type="entry name" value="XdhA_RC"/>
    <property type="match status" value="1"/>
</dbReference>
<dbReference type="PANTHER" id="PTHR45444:SF3">
    <property type="entry name" value="XANTHINE DEHYDROGENASE"/>
    <property type="match status" value="1"/>
</dbReference>
<keyword evidence="2" id="KW-0479">Metal-binding</keyword>
<dbReference type="EMBL" id="UINC01022443">
    <property type="protein sequence ID" value="SVA92055.1"/>
    <property type="molecule type" value="Genomic_DNA"/>
</dbReference>
<proteinExistence type="predicted"/>
<dbReference type="InterPro" id="IPR036010">
    <property type="entry name" value="2Fe-2S_ferredoxin-like_sf"/>
</dbReference>
<feature type="domain" description="2Fe-2S ferredoxin-type" evidence="6">
    <location>
        <begin position="1"/>
        <end position="84"/>
    </location>
</feature>
<dbReference type="InterPro" id="IPR002346">
    <property type="entry name" value="Mopterin_DH_FAD-bd"/>
</dbReference>
<dbReference type="PROSITE" id="PS51387">
    <property type="entry name" value="FAD_PCMH"/>
    <property type="match status" value="1"/>
</dbReference>
<keyword evidence="3" id="KW-0274">FAD</keyword>
<dbReference type="SUPFAM" id="SSF55447">
    <property type="entry name" value="CO dehydrogenase flavoprotein C-terminal domain-like"/>
    <property type="match status" value="1"/>
</dbReference>
<dbReference type="Gene3D" id="3.30.390.50">
    <property type="entry name" value="CO dehydrogenase flavoprotein, C-terminal domain"/>
    <property type="match status" value="1"/>
</dbReference>
<dbReference type="GO" id="GO:0016491">
    <property type="term" value="F:oxidoreductase activity"/>
    <property type="evidence" value="ECO:0007669"/>
    <property type="project" value="UniProtKB-KW"/>
</dbReference>
<sequence length="465" mass="51377">MIEFILNNNPIKTDHPSGALLLDFIRYEQSLMGTKIGCREGDCGACTVLIGDLIDGKLNYKQVTSCLTPLGNAQGKHVVTIEGLNMDSLSPVQQFMIDESGSQCGFCTTGFVVSLTQFCLENATPSYKDAIASIDGNICRCTGYKPIERAAKHITESLSGKILNETLEWLIEQKFIPSYFDQIPSMLNSILPVDNVHQNETFVGGGTDLYVQKYDQLIDQNIDFISNMPYLNFIEIDNGVCTVGAGATATDLLESEVFISGFPRLKDYLKLFASSPIRNMATLGGNIVNASPIGDFTAFFLALNSKIKLTKKDKSRSIYLKEFYKGYKDLDKSPDEIVSTISFKLPTQDSHFNFEKVSKRIYLDIASVNTALQISISANKIAETHLSAGGVGPTPIYLINTCSFLSGKTLTPETVRSANKILQDEISPISDVRGSSDYKRLLLRQLFYAHFIKLFPSQITLESLK</sequence>
<dbReference type="SUPFAM" id="SSF47741">
    <property type="entry name" value="CO dehydrogenase ISP C-domain like"/>
    <property type="match status" value="1"/>
</dbReference>
<dbReference type="InterPro" id="IPR006058">
    <property type="entry name" value="2Fe2S_fd_BS"/>
</dbReference>
<keyword evidence="4" id="KW-0560">Oxidoreductase</keyword>
<feature type="domain" description="FAD-binding PCMH-type" evidence="7">
    <location>
        <begin position="162"/>
        <end position="348"/>
    </location>
</feature>
<dbReference type="GO" id="GO:0071949">
    <property type="term" value="F:FAD binding"/>
    <property type="evidence" value="ECO:0007669"/>
    <property type="project" value="InterPro"/>
</dbReference>
<reference evidence="8" key="1">
    <citation type="submission" date="2018-05" db="EMBL/GenBank/DDBJ databases">
        <authorList>
            <person name="Lanie J.A."/>
            <person name="Ng W.-L."/>
            <person name="Kazmierczak K.M."/>
            <person name="Andrzejewski T.M."/>
            <person name="Davidsen T.M."/>
            <person name="Wayne K.J."/>
            <person name="Tettelin H."/>
            <person name="Glass J.I."/>
            <person name="Rusch D."/>
            <person name="Podicherti R."/>
            <person name="Tsui H.-C.T."/>
            <person name="Winkler M.E."/>
        </authorList>
    </citation>
    <scope>NUCLEOTIDE SEQUENCE</scope>
</reference>
<dbReference type="PROSITE" id="PS00197">
    <property type="entry name" value="2FE2S_FER_1"/>
    <property type="match status" value="1"/>
</dbReference>
<dbReference type="Gene3D" id="1.10.150.120">
    <property type="entry name" value="[2Fe-2S]-binding domain"/>
    <property type="match status" value="1"/>
</dbReference>
<dbReference type="InterPro" id="IPR012175">
    <property type="entry name" value="Xanth_DH_ssu_bac"/>
</dbReference>
<accession>A0A381ZS03</accession>
<dbReference type="Gene3D" id="3.30.465.10">
    <property type="match status" value="1"/>
</dbReference>
<evidence type="ECO:0000256" key="1">
    <source>
        <dbReference type="ARBA" id="ARBA00022630"/>
    </source>
</evidence>
<dbReference type="InterPro" id="IPR002888">
    <property type="entry name" value="2Fe-2S-bd"/>
</dbReference>
<organism evidence="8">
    <name type="scientific">marine metagenome</name>
    <dbReference type="NCBI Taxonomy" id="408172"/>
    <lineage>
        <taxon>unclassified sequences</taxon>
        <taxon>metagenomes</taxon>
        <taxon>ecological metagenomes</taxon>
    </lineage>
</organism>
<evidence type="ECO:0000259" key="6">
    <source>
        <dbReference type="PROSITE" id="PS51085"/>
    </source>
</evidence>
<dbReference type="AlphaFoldDB" id="A0A381ZS03"/>
<dbReference type="SUPFAM" id="SSF56176">
    <property type="entry name" value="FAD-binding/transporter-associated domain-like"/>
    <property type="match status" value="1"/>
</dbReference>
<dbReference type="SMART" id="SM01092">
    <property type="entry name" value="CO_deh_flav_C"/>
    <property type="match status" value="1"/>
</dbReference>
<protein>
    <recommendedName>
        <fullName evidence="9">FAD-binding PCMH-type domain-containing protein</fullName>
    </recommendedName>
</protein>
<dbReference type="GO" id="GO:0005506">
    <property type="term" value="F:iron ion binding"/>
    <property type="evidence" value="ECO:0007669"/>
    <property type="project" value="InterPro"/>
</dbReference>